<dbReference type="SUPFAM" id="SSF52540">
    <property type="entry name" value="P-loop containing nucleoside triphosphate hydrolases"/>
    <property type="match status" value="1"/>
</dbReference>
<feature type="region of interest" description="Disordered" evidence="2">
    <location>
        <begin position="1"/>
        <end position="26"/>
    </location>
</feature>
<feature type="domain" description="Nephrocystin 3-like N-terminal" evidence="3">
    <location>
        <begin position="124"/>
        <end position="284"/>
    </location>
</feature>
<evidence type="ECO:0000256" key="1">
    <source>
        <dbReference type="ARBA" id="ARBA00022737"/>
    </source>
</evidence>
<evidence type="ECO:0000259" key="3">
    <source>
        <dbReference type="Pfam" id="PF24883"/>
    </source>
</evidence>
<dbReference type="Pfam" id="PF24883">
    <property type="entry name" value="NPHP3_N"/>
    <property type="match status" value="1"/>
</dbReference>
<dbReference type="InterPro" id="IPR027417">
    <property type="entry name" value="P-loop_NTPase"/>
</dbReference>
<gene>
    <name evidence="4" type="ORF">H1R20_g11248</name>
</gene>
<name>A0A9W8IZP0_9AGAR</name>
<evidence type="ECO:0000256" key="2">
    <source>
        <dbReference type="SAM" id="MobiDB-lite"/>
    </source>
</evidence>
<dbReference type="AlphaFoldDB" id="A0A9W8IZP0"/>
<evidence type="ECO:0000313" key="4">
    <source>
        <dbReference type="EMBL" id="KAJ2925846.1"/>
    </source>
</evidence>
<organism evidence="4 5">
    <name type="scientific">Candolleomyces eurysporus</name>
    <dbReference type="NCBI Taxonomy" id="2828524"/>
    <lineage>
        <taxon>Eukaryota</taxon>
        <taxon>Fungi</taxon>
        <taxon>Dikarya</taxon>
        <taxon>Basidiomycota</taxon>
        <taxon>Agaricomycotina</taxon>
        <taxon>Agaricomycetes</taxon>
        <taxon>Agaricomycetidae</taxon>
        <taxon>Agaricales</taxon>
        <taxon>Agaricineae</taxon>
        <taxon>Psathyrellaceae</taxon>
        <taxon>Candolleomyces</taxon>
    </lineage>
</organism>
<protein>
    <recommendedName>
        <fullName evidence="3">Nephrocystin 3-like N-terminal domain-containing protein</fullName>
    </recommendedName>
</protein>
<dbReference type="PANTHER" id="PTHR10039">
    <property type="entry name" value="AMELOGENIN"/>
    <property type="match status" value="1"/>
</dbReference>
<accession>A0A9W8IZP0</accession>
<dbReference type="OrthoDB" id="4760524at2759"/>
<proteinExistence type="predicted"/>
<keyword evidence="1" id="KW-0677">Repeat</keyword>
<reference evidence="4" key="1">
    <citation type="submission" date="2022-06" db="EMBL/GenBank/DDBJ databases">
        <title>Genome Sequence of Candolleomyces eurysporus.</title>
        <authorList>
            <person name="Buettner E."/>
        </authorList>
    </citation>
    <scope>NUCLEOTIDE SEQUENCE</scope>
    <source>
        <strain evidence="4">VTCC 930004</strain>
    </source>
</reference>
<dbReference type="InterPro" id="IPR056884">
    <property type="entry name" value="NPHP3-like_N"/>
</dbReference>
<dbReference type="PANTHER" id="PTHR10039:SF14">
    <property type="entry name" value="NACHT DOMAIN-CONTAINING PROTEIN"/>
    <property type="match status" value="1"/>
</dbReference>
<comment type="caution">
    <text evidence="4">The sequence shown here is derived from an EMBL/GenBank/DDBJ whole genome shotgun (WGS) entry which is preliminary data.</text>
</comment>
<feature type="region of interest" description="Disordered" evidence="2">
    <location>
        <begin position="407"/>
        <end position="427"/>
    </location>
</feature>
<evidence type="ECO:0000313" key="5">
    <source>
        <dbReference type="Proteomes" id="UP001140091"/>
    </source>
</evidence>
<dbReference type="Proteomes" id="UP001140091">
    <property type="component" value="Unassembled WGS sequence"/>
</dbReference>
<feature type="non-terminal residue" evidence="4">
    <location>
        <position position="1"/>
    </location>
</feature>
<sequence length="427" mass="47178">MGDRRAHSQENLSRPRSAGGHDSSPRVINIYHNCTVNNVGRIENANFGDNHGTVNGGSDSSQPAASSQCVSNTELDALLAPIRDASYTRNRKTSPPDSDCFPGTREVVIKGITDWADSPVLFNADAPHVFWTHGYVGCGKSSISQAVSQKYGRNGRLLASFFFYRNSGDRSKMTRFAVTLASQMVSAIPSTGSFVQAAVKADPALLTREVSLATQLEHLVYKPFTAAVKWGLMFQTFFYGPFLIVIDGLDECEDKDEVKEFIEHTLDFFKRHPSTPLRFFITSRVEQHIKECLNINGVRLDDLVAHGSDDDILTFLEASFLLRAERDPVIAAYVQSHGQWPTRTDMKTLVHHIGGSFIFASALFKYIVGPSDDGLTPMTRLPLTLNMNPGLDGLYAYTLAKSQRLSHFSNGSQNSSASRPSKYFTFS</sequence>
<dbReference type="Gene3D" id="3.40.50.300">
    <property type="entry name" value="P-loop containing nucleotide triphosphate hydrolases"/>
    <property type="match status" value="1"/>
</dbReference>
<dbReference type="EMBL" id="JANBPK010001108">
    <property type="protein sequence ID" value="KAJ2925846.1"/>
    <property type="molecule type" value="Genomic_DNA"/>
</dbReference>
<keyword evidence="5" id="KW-1185">Reference proteome</keyword>